<name>A0A328FH40_9BACT</name>
<protein>
    <submittedName>
        <fullName evidence="1">Uncharacterized protein</fullName>
    </submittedName>
</protein>
<proteinExistence type="predicted"/>
<dbReference type="Proteomes" id="UP000248798">
    <property type="component" value="Unassembled WGS sequence"/>
</dbReference>
<evidence type="ECO:0000313" key="2">
    <source>
        <dbReference type="Proteomes" id="UP000248798"/>
    </source>
</evidence>
<reference evidence="1 2" key="1">
    <citation type="submission" date="2018-06" db="EMBL/GenBank/DDBJ databases">
        <title>Complete Genome Sequence of Desulfobacter hydrogenophilus (DSM3380).</title>
        <authorList>
            <person name="Marietou A."/>
            <person name="Schreiber L."/>
            <person name="Marshall I."/>
            <person name="Jorgensen B."/>
        </authorList>
    </citation>
    <scope>NUCLEOTIDE SEQUENCE [LARGE SCALE GENOMIC DNA]</scope>
    <source>
        <strain evidence="1 2">DSM 3380</strain>
    </source>
</reference>
<gene>
    <name evidence="1" type="ORF">DO021_08955</name>
</gene>
<comment type="caution">
    <text evidence="1">The sequence shown here is derived from an EMBL/GenBank/DDBJ whole genome shotgun (WGS) entry which is preliminary data.</text>
</comment>
<dbReference type="AlphaFoldDB" id="A0A328FH40"/>
<dbReference type="EMBL" id="QLNI01000015">
    <property type="protein sequence ID" value="RAM02403.1"/>
    <property type="molecule type" value="Genomic_DNA"/>
</dbReference>
<evidence type="ECO:0000313" key="1">
    <source>
        <dbReference type="EMBL" id="RAM02403.1"/>
    </source>
</evidence>
<sequence>MYIFLGYCFVAVDTIYGADSRFFKKICLKKILLKKSSKIFMAGKRTFFRIQPGHLLNCDCVPLFFSYILYVCQAYCDDILNLDLLCCLYQYVLFEMRNLKVLILKGAGGISDPCMVDADAF</sequence>
<organism evidence="1 2">
    <name type="scientific">Desulfobacter hydrogenophilus</name>
    <dbReference type="NCBI Taxonomy" id="2291"/>
    <lineage>
        <taxon>Bacteria</taxon>
        <taxon>Pseudomonadati</taxon>
        <taxon>Thermodesulfobacteriota</taxon>
        <taxon>Desulfobacteria</taxon>
        <taxon>Desulfobacterales</taxon>
        <taxon>Desulfobacteraceae</taxon>
        <taxon>Desulfobacter</taxon>
    </lineage>
</organism>
<accession>A0A328FH40</accession>